<dbReference type="PROSITE" id="PS00903">
    <property type="entry name" value="CYT_DCMP_DEAMINASES_1"/>
    <property type="match status" value="1"/>
</dbReference>
<evidence type="ECO:0000256" key="4">
    <source>
        <dbReference type="ARBA" id="ARBA00022833"/>
    </source>
</evidence>
<dbReference type="InterPro" id="IPR015517">
    <property type="entry name" value="dCMP_deaminase-rel"/>
</dbReference>
<dbReference type="Gene3D" id="3.40.50.300">
    <property type="entry name" value="P-loop containing nucleotide triphosphate hydrolases"/>
    <property type="match status" value="1"/>
</dbReference>
<evidence type="ECO:0000313" key="6">
    <source>
        <dbReference type="EMBL" id="QSQ23152.1"/>
    </source>
</evidence>
<keyword evidence="4" id="KW-0862">Zinc</keyword>
<dbReference type="Pfam" id="PF00383">
    <property type="entry name" value="dCMP_cyt_deam_1"/>
    <property type="match status" value="1"/>
</dbReference>
<dbReference type="PROSITE" id="PS51747">
    <property type="entry name" value="CYT_DCMP_DEAMINASES_2"/>
    <property type="match status" value="1"/>
</dbReference>
<feature type="domain" description="CMP/dCMP-type deaminase" evidence="5">
    <location>
        <begin position="277"/>
        <end position="477"/>
    </location>
</feature>
<dbReference type="Gene3D" id="3.40.140.10">
    <property type="entry name" value="Cytidine Deaminase, domain 2"/>
    <property type="match status" value="1"/>
</dbReference>
<dbReference type="Proteomes" id="UP000662747">
    <property type="component" value="Chromosome"/>
</dbReference>
<dbReference type="InterPro" id="IPR016193">
    <property type="entry name" value="Cytidine_deaminase-like"/>
</dbReference>
<dbReference type="EMBL" id="CP071090">
    <property type="protein sequence ID" value="QSQ23152.1"/>
    <property type="molecule type" value="Genomic_DNA"/>
</dbReference>
<keyword evidence="7" id="KW-1185">Reference proteome</keyword>
<dbReference type="SUPFAM" id="SSF53927">
    <property type="entry name" value="Cytidine deaminase-like"/>
    <property type="match status" value="1"/>
</dbReference>
<proteinExistence type="inferred from homology"/>
<evidence type="ECO:0000259" key="5">
    <source>
        <dbReference type="PROSITE" id="PS51747"/>
    </source>
</evidence>
<comment type="similarity">
    <text evidence="1">Belongs to the cytidine and deoxycytidylate deaminase family.</text>
</comment>
<evidence type="ECO:0000313" key="7">
    <source>
        <dbReference type="Proteomes" id="UP000662747"/>
    </source>
</evidence>
<evidence type="ECO:0000256" key="3">
    <source>
        <dbReference type="ARBA" id="ARBA00022801"/>
    </source>
</evidence>
<dbReference type="SUPFAM" id="SSF52540">
    <property type="entry name" value="P-loop containing nucleoside triphosphate hydrolases"/>
    <property type="match status" value="1"/>
</dbReference>
<evidence type="ECO:0000256" key="1">
    <source>
        <dbReference type="ARBA" id="ARBA00006576"/>
    </source>
</evidence>
<dbReference type="InterPro" id="IPR002125">
    <property type="entry name" value="CMP_dCMP_dom"/>
</dbReference>
<organism evidence="6 7">
    <name type="scientific">Pyxidicoccus parkwayensis</name>
    <dbReference type="NCBI Taxonomy" id="2813578"/>
    <lineage>
        <taxon>Bacteria</taxon>
        <taxon>Pseudomonadati</taxon>
        <taxon>Myxococcota</taxon>
        <taxon>Myxococcia</taxon>
        <taxon>Myxococcales</taxon>
        <taxon>Cystobacterineae</taxon>
        <taxon>Myxococcaceae</taxon>
        <taxon>Pyxidicoccus</taxon>
    </lineage>
</organism>
<dbReference type="RefSeq" id="WP_206724727.1">
    <property type="nucleotide sequence ID" value="NZ_CP071090.1"/>
</dbReference>
<dbReference type="InterPro" id="IPR016192">
    <property type="entry name" value="APOBEC/CMP_deaminase_Zn-bd"/>
</dbReference>
<gene>
    <name evidence="6" type="ORF">JY651_50115</name>
</gene>
<protein>
    <submittedName>
        <fullName evidence="6">Cytidine deaminase</fullName>
    </submittedName>
</protein>
<dbReference type="PANTHER" id="PTHR11086">
    <property type="entry name" value="DEOXYCYTIDYLATE DEAMINASE-RELATED"/>
    <property type="match status" value="1"/>
</dbReference>
<keyword evidence="2" id="KW-0479">Metal-binding</keyword>
<dbReference type="InterPro" id="IPR027417">
    <property type="entry name" value="P-loop_NTPase"/>
</dbReference>
<name>A0ABX7P0A2_9BACT</name>
<keyword evidence="3" id="KW-0378">Hydrolase</keyword>
<dbReference type="NCBIfam" id="NF041025">
    <property type="entry name" value="antiphage_deaminase"/>
    <property type="match status" value="1"/>
</dbReference>
<sequence>MAAAQPIPLIVNKRLGTGARDIVKQHQAYELFFAVVGHVGSGTTTIAEKLKTLLENPTAIGGPYQVCILKARDVIEEWVKEVGHPPSTADRGTFQYAKYLQDCGDAMREGEHAAVARRLVRRIRRARATMQGIEQPAANQPVEPDGKPRAYIIDALRHPAEVHLLRSLYQNAFALIGVVCQDDVRRGRLVEKFPRNAGQADVEDFMSRDAKDPDKKHGQRVTDAFHLADFFIDNSERRYLELERGETDPQENPDWNVPDDLQRLVRIVTHAKVERPTTAEYAMYAAHGAKMRSACLSRQVGAALVDERGNIAATGANEVPRAGGGVYGQGFEVVEPSAEHRCAFRKNVYCSNTKEQDAIIDKLLKLPTLEKLLKLPTLEKLLKLPTSEKSPSADEVRQALKNELRRSPIGGLLEFSRAVHAEMDALLSAARQGITPQGGRLFVTTYPCHYCARHIVASGVTEVQYIEPYPKSRALDLHGDSITHTVKGWTPPPGTGKRVLFRHFTGVAPRMFERAFQKDRELKSEADGRFQMGEPDWGSAWGVSKVSYADLEQQLDVESGESRG</sequence>
<accession>A0ABX7P0A2</accession>
<evidence type="ECO:0000256" key="2">
    <source>
        <dbReference type="ARBA" id="ARBA00022723"/>
    </source>
</evidence>
<reference evidence="6 7" key="1">
    <citation type="submission" date="2021-02" db="EMBL/GenBank/DDBJ databases">
        <title>De Novo genome assembly of isolated myxobacteria.</title>
        <authorList>
            <person name="Stevens D.C."/>
        </authorList>
    </citation>
    <scope>NUCLEOTIDE SEQUENCE [LARGE SCALE GENOMIC DNA]</scope>
    <source>
        <strain evidence="7">SCPEA02</strain>
    </source>
</reference>
<dbReference type="PANTHER" id="PTHR11086:SF18">
    <property type="entry name" value="DEOXYCYTIDYLATE DEAMINASE"/>
    <property type="match status" value="1"/>
</dbReference>